<evidence type="ECO:0000313" key="15">
    <source>
        <dbReference type="Proteomes" id="UP000803884"/>
    </source>
</evidence>
<feature type="compositionally biased region" description="Low complexity" evidence="11">
    <location>
        <begin position="790"/>
        <end position="799"/>
    </location>
</feature>
<dbReference type="PROSITE" id="PS50939">
    <property type="entry name" value="CYTOCHROME_B561"/>
    <property type="match status" value="1"/>
</dbReference>
<comment type="subcellular location">
    <subcellularLocation>
        <location evidence="2">Membrane</location>
        <topology evidence="2">Multi-pass membrane protein</topology>
    </subcellularLocation>
</comment>
<dbReference type="PANTHER" id="PTHR15422:SF24">
    <property type="entry name" value="DOMON RELATED DOMAIN-CONTAINING PROTEIN"/>
    <property type="match status" value="1"/>
</dbReference>
<gene>
    <name evidence="14" type="ORF">WHR41_08163</name>
</gene>
<feature type="region of interest" description="Disordered" evidence="11">
    <location>
        <begin position="536"/>
        <end position="911"/>
    </location>
</feature>
<evidence type="ECO:0000256" key="12">
    <source>
        <dbReference type="SAM" id="Phobius"/>
    </source>
</evidence>
<dbReference type="GO" id="GO:0046872">
    <property type="term" value="F:metal ion binding"/>
    <property type="evidence" value="ECO:0007669"/>
    <property type="project" value="UniProtKB-KW"/>
</dbReference>
<dbReference type="InterPro" id="IPR006593">
    <property type="entry name" value="Cyt_b561/ferric_Rdtase_TM"/>
</dbReference>
<keyword evidence="7" id="KW-0249">Electron transport</keyword>
<evidence type="ECO:0000256" key="2">
    <source>
        <dbReference type="ARBA" id="ARBA00004141"/>
    </source>
</evidence>
<dbReference type="PANTHER" id="PTHR15422">
    <property type="entry name" value="OS05G0565100 PROTEIN"/>
    <property type="match status" value="1"/>
</dbReference>
<evidence type="ECO:0000259" key="13">
    <source>
        <dbReference type="PROSITE" id="PS50939"/>
    </source>
</evidence>
<proteinExistence type="predicted"/>
<comment type="caution">
    <text evidence="14">The sequence shown here is derived from an EMBL/GenBank/DDBJ whole genome shotgun (WGS) entry which is preliminary data.</text>
</comment>
<feature type="compositionally biased region" description="Pro residues" evidence="11">
    <location>
        <begin position="837"/>
        <end position="851"/>
    </location>
</feature>
<feature type="transmembrane region" description="Helical" evidence="12">
    <location>
        <begin position="105"/>
        <end position="126"/>
    </location>
</feature>
<feature type="region of interest" description="Disordered" evidence="11">
    <location>
        <begin position="445"/>
        <end position="512"/>
    </location>
</feature>
<keyword evidence="15" id="KW-1185">Reference proteome</keyword>
<dbReference type="GO" id="GO:0016020">
    <property type="term" value="C:membrane"/>
    <property type="evidence" value="ECO:0007669"/>
    <property type="project" value="UniProtKB-SubCell"/>
</dbReference>
<dbReference type="GO" id="GO:0020037">
    <property type="term" value="F:heme binding"/>
    <property type="evidence" value="ECO:0007669"/>
    <property type="project" value="TreeGrafter"/>
</dbReference>
<keyword evidence="6" id="KW-0479">Metal-binding</keyword>
<feature type="transmembrane region" description="Helical" evidence="12">
    <location>
        <begin position="206"/>
        <end position="224"/>
    </location>
</feature>
<feature type="region of interest" description="Disordered" evidence="11">
    <location>
        <begin position="306"/>
        <end position="385"/>
    </location>
</feature>
<reference evidence="14 15" key="1">
    <citation type="journal article" date="2020" name="Microbiol. Resour. Announc.">
        <title>Draft Genome Sequence of a Cladosporium Species Isolated from the Mesophotic Ascidian Didemnum maculosum.</title>
        <authorList>
            <person name="Gioti A."/>
            <person name="Siaperas R."/>
            <person name="Nikolaivits E."/>
            <person name="Le Goff G."/>
            <person name="Ouazzani J."/>
            <person name="Kotoulas G."/>
            <person name="Topakas E."/>
        </authorList>
    </citation>
    <scope>NUCLEOTIDE SEQUENCE [LARGE SCALE GENOMIC DNA]</scope>
    <source>
        <strain evidence="14 15">TM138-S3</strain>
    </source>
</reference>
<feature type="compositionally biased region" description="Low complexity" evidence="11">
    <location>
        <begin position="902"/>
        <end position="911"/>
    </location>
</feature>
<name>A0AB34KGP2_9PEZI</name>
<feature type="compositionally biased region" description="Low complexity" evidence="11">
    <location>
        <begin position="686"/>
        <end position="716"/>
    </location>
</feature>
<feature type="compositionally biased region" description="Low complexity" evidence="11">
    <location>
        <begin position="724"/>
        <end position="734"/>
    </location>
</feature>
<dbReference type="EMBL" id="JAAQHG020000029">
    <property type="protein sequence ID" value="KAL1584099.1"/>
    <property type="molecule type" value="Genomic_DNA"/>
</dbReference>
<dbReference type="Proteomes" id="UP000803884">
    <property type="component" value="Unassembled WGS sequence"/>
</dbReference>
<keyword evidence="9" id="KW-0408">Iron</keyword>
<keyword evidence="5 12" id="KW-0812">Transmembrane</keyword>
<evidence type="ECO:0000256" key="10">
    <source>
        <dbReference type="ARBA" id="ARBA00023136"/>
    </source>
</evidence>
<feature type="compositionally biased region" description="Gly residues" evidence="11">
    <location>
        <begin position="857"/>
        <end position="866"/>
    </location>
</feature>
<feature type="compositionally biased region" description="Pro residues" evidence="11">
    <location>
        <begin position="635"/>
        <end position="655"/>
    </location>
</feature>
<evidence type="ECO:0000313" key="14">
    <source>
        <dbReference type="EMBL" id="KAL1584099.1"/>
    </source>
</evidence>
<feature type="transmembrane region" description="Helical" evidence="12">
    <location>
        <begin position="72"/>
        <end position="93"/>
    </location>
</feature>
<feature type="transmembrane region" description="Helical" evidence="12">
    <location>
        <begin position="138"/>
        <end position="160"/>
    </location>
</feature>
<dbReference type="SMART" id="SM00665">
    <property type="entry name" value="B561"/>
    <property type="match status" value="1"/>
</dbReference>
<evidence type="ECO:0000256" key="1">
    <source>
        <dbReference type="ARBA" id="ARBA00001970"/>
    </source>
</evidence>
<keyword evidence="8 12" id="KW-1133">Transmembrane helix</keyword>
<dbReference type="Gene3D" id="1.20.120.1770">
    <property type="match status" value="1"/>
</dbReference>
<evidence type="ECO:0000256" key="9">
    <source>
        <dbReference type="ARBA" id="ARBA00023004"/>
    </source>
</evidence>
<evidence type="ECO:0000256" key="5">
    <source>
        <dbReference type="ARBA" id="ARBA00022692"/>
    </source>
</evidence>
<evidence type="ECO:0000256" key="7">
    <source>
        <dbReference type="ARBA" id="ARBA00022982"/>
    </source>
</evidence>
<dbReference type="GeneID" id="96009605"/>
<evidence type="ECO:0000256" key="8">
    <source>
        <dbReference type="ARBA" id="ARBA00022989"/>
    </source>
</evidence>
<comment type="cofactor">
    <cofactor evidence="1">
        <name>heme b</name>
        <dbReference type="ChEBI" id="CHEBI:60344"/>
    </cofactor>
</comment>
<accession>A0AB34KGP2</accession>
<feature type="transmembrane region" description="Helical" evidence="12">
    <location>
        <begin position="180"/>
        <end position="200"/>
    </location>
</feature>
<organism evidence="14 15">
    <name type="scientific">Cladosporium halotolerans</name>
    <dbReference type="NCBI Taxonomy" id="1052096"/>
    <lineage>
        <taxon>Eukaryota</taxon>
        <taxon>Fungi</taxon>
        <taxon>Dikarya</taxon>
        <taxon>Ascomycota</taxon>
        <taxon>Pezizomycotina</taxon>
        <taxon>Dothideomycetes</taxon>
        <taxon>Dothideomycetidae</taxon>
        <taxon>Cladosporiales</taxon>
        <taxon>Cladosporiaceae</taxon>
        <taxon>Cladosporium</taxon>
    </lineage>
</organism>
<feature type="domain" description="Cytochrome b561" evidence="13">
    <location>
        <begin position="33"/>
        <end position="231"/>
    </location>
</feature>
<keyword evidence="4" id="KW-0349">Heme</keyword>
<keyword evidence="10 12" id="KW-0472">Membrane</keyword>
<feature type="compositionally biased region" description="Low complexity" evidence="11">
    <location>
        <begin position="867"/>
        <end position="883"/>
    </location>
</feature>
<dbReference type="CDD" id="cd08760">
    <property type="entry name" value="Cyt_b561_FRRS1_like"/>
    <property type="match status" value="1"/>
</dbReference>
<dbReference type="GO" id="GO:0140575">
    <property type="term" value="F:transmembrane monodehydroascorbate reductase activity"/>
    <property type="evidence" value="ECO:0007669"/>
    <property type="project" value="InterPro"/>
</dbReference>
<keyword evidence="3" id="KW-0813">Transport</keyword>
<evidence type="ECO:0000256" key="11">
    <source>
        <dbReference type="SAM" id="MobiDB-lite"/>
    </source>
</evidence>
<evidence type="ECO:0000256" key="6">
    <source>
        <dbReference type="ARBA" id="ARBA00022723"/>
    </source>
</evidence>
<dbReference type="InterPro" id="IPR045150">
    <property type="entry name" value="CYB561D1/2"/>
</dbReference>
<dbReference type="RefSeq" id="XP_069227205.1">
    <property type="nucleotide sequence ID" value="XM_069376767.1"/>
</dbReference>
<evidence type="ECO:0000256" key="4">
    <source>
        <dbReference type="ARBA" id="ARBA00022617"/>
    </source>
</evidence>
<sequence length="911" mass="99313">MSSDNNGGLSDPGSSSYSSSTLTVGDGTWDSDRNTFLLPNLMGLNFNTMQYNGMGNRFRELPQYHSLIRGHGAVAAITFLGVVPAAILIAKFGQANPGLSLKLHVYLQILTVLLTTVVFILGWFAVGPERSLTNPHHGIGLAIYVLVLAQFLFGWLMFKLERRKKAAPTMLPKKVYLHRVLGRSVALLGFVQIALGLTLYGSPQVLFILYALAGFFLLCLYLTLDFRKKYRRYRRAPGDGSAVNGSEFASDYGSYLSGSRTDFTQTTRRRHGDGEEDKSGWGWGKKLLAAGGALGAWRLWKRRNERHDDERTDAGDTYMDYDSRYDGPSRGPPGTSTMYGPSTRAPPGASTMTPSRVRSRSRGRYTESRLSPQSWEDEKYSSDTPQKHTWRNRLLGAGAGLAAYKGFKGIFGKKDREDDYERRDRYRPALGGNHSMVSQSDVTRVRNGDAPFSPGDPRRDRGPMAASTIPPTASGFTPMRNSRRGRPSTEMYSYGDGTDYDDRRTDLDDEPPTLRNSIATFGAFAGFREWNRARKQRAEDQRIDAQRMREIDNAERFNRRHSNRYPQASDGRRPSMSETIMTGMTPDPARGSNPELSRTALSQRPDISMPPLPANAGSVAPSASRTNLDDQGYTLPPPPPGPPPHSTYPGAPPVPGSAHMPAAAVTPDPSRLYDPPPSEGPPHSSAHPAGTLGANAAAASLAASSHHRTQSQSPSRYRPRASRRNSQSSASQISDLPASGSDPVRVKMHMHNDDAGRVTLSRLPDEHSQRPPSSAATGATAKPRRHRRASSLSSTSTTPARRDRAHRSRVRPSSSQPYSNVPPPPTALSNSALGSARPPPSEMNLPLPPKIPIHGGDFSGGSGMSGPVGSPGAAGTDAGTGTDVSAFADNRRRRRAERARRQAQGQRVEFE</sequence>
<protein>
    <recommendedName>
        <fullName evidence="13">Cytochrome b561 domain-containing protein</fullName>
    </recommendedName>
</protein>
<evidence type="ECO:0000256" key="3">
    <source>
        <dbReference type="ARBA" id="ARBA00022448"/>
    </source>
</evidence>
<feature type="compositionally biased region" description="Basic and acidic residues" evidence="11">
    <location>
        <begin position="536"/>
        <end position="557"/>
    </location>
</feature>
<dbReference type="AlphaFoldDB" id="A0AB34KGP2"/>